<evidence type="ECO:0000313" key="1">
    <source>
        <dbReference type="EMBL" id="KAF3760734.1"/>
    </source>
</evidence>
<dbReference type="Proteomes" id="UP000803844">
    <property type="component" value="Unassembled WGS sequence"/>
</dbReference>
<gene>
    <name evidence="1" type="ORF">M406DRAFT_56993</name>
</gene>
<reference evidence="1" key="1">
    <citation type="journal article" date="2020" name="Phytopathology">
        <title>Genome sequence of the chestnut blight fungus Cryphonectria parasitica EP155: A fundamental resource for an archetypical invasive plant pathogen.</title>
        <authorList>
            <person name="Crouch J.A."/>
            <person name="Dawe A."/>
            <person name="Aerts A."/>
            <person name="Barry K."/>
            <person name="Churchill A.C.L."/>
            <person name="Grimwood J."/>
            <person name="Hillman B."/>
            <person name="Milgroom M.G."/>
            <person name="Pangilinan J."/>
            <person name="Smith M."/>
            <person name="Salamov A."/>
            <person name="Schmutz J."/>
            <person name="Yadav J."/>
            <person name="Grigoriev I.V."/>
            <person name="Nuss D."/>
        </authorList>
    </citation>
    <scope>NUCLEOTIDE SEQUENCE</scope>
    <source>
        <strain evidence="1">EP155</strain>
    </source>
</reference>
<dbReference type="AlphaFoldDB" id="A0A9P4XSY2"/>
<proteinExistence type="predicted"/>
<comment type="caution">
    <text evidence="1">The sequence shown here is derived from an EMBL/GenBank/DDBJ whole genome shotgun (WGS) entry which is preliminary data.</text>
</comment>
<feature type="non-terminal residue" evidence="1">
    <location>
        <position position="51"/>
    </location>
</feature>
<sequence length="51" mass="5830">MVSVSPPRRLNQKVRVGEKKESRGLQACDSRNDSATFVYLFEGELVDWKVC</sequence>
<name>A0A9P4XSY2_CRYP1</name>
<dbReference type="EMBL" id="MU032352">
    <property type="protein sequence ID" value="KAF3760734.1"/>
    <property type="molecule type" value="Genomic_DNA"/>
</dbReference>
<dbReference type="RefSeq" id="XP_040771713.1">
    <property type="nucleotide sequence ID" value="XM_040924577.1"/>
</dbReference>
<accession>A0A9P4XSY2</accession>
<keyword evidence="2" id="KW-1185">Reference proteome</keyword>
<organism evidence="1 2">
    <name type="scientific">Cryphonectria parasitica (strain ATCC 38755 / EP155)</name>
    <dbReference type="NCBI Taxonomy" id="660469"/>
    <lineage>
        <taxon>Eukaryota</taxon>
        <taxon>Fungi</taxon>
        <taxon>Dikarya</taxon>
        <taxon>Ascomycota</taxon>
        <taxon>Pezizomycotina</taxon>
        <taxon>Sordariomycetes</taxon>
        <taxon>Sordariomycetidae</taxon>
        <taxon>Diaporthales</taxon>
        <taxon>Cryphonectriaceae</taxon>
        <taxon>Cryphonectria-Endothia species complex</taxon>
        <taxon>Cryphonectria</taxon>
    </lineage>
</organism>
<dbReference type="GeneID" id="63841706"/>
<protein>
    <submittedName>
        <fullName evidence="1">Uncharacterized protein</fullName>
    </submittedName>
</protein>
<evidence type="ECO:0000313" key="2">
    <source>
        <dbReference type="Proteomes" id="UP000803844"/>
    </source>
</evidence>